<evidence type="ECO:0000256" key="1">
    <source>
        <dbReference type="NCBIfam" id="TIGR03369"/>
    </source>
</evidence>
<dbReference type="Pfam" id="PF10995">
    <property type="entry name" value="CBP_BcsE"/>
    <property type="match status" value="1"/>
</dbReference>
<organism evidence="2 3">
    <name type="scientific">Enterobacter roggenkampii</name>
    <dbReference type="NCBI Taxonomy" id="1812935"/>
    <lineage>
        <taxon>Bacteria</taxon>
        <taxon>Pseudomonadati</taxon>
        <taxon>Pseudomonadota</taxon>
        <taxon>Gammaproteobacteria</taxon>
        <taxon>Enterobacterales</taxon>
        <taxon>Enterobacteriaceae</taxon>
        <taxon>Enterobacter</taxon>
        <taxon>Enterobacter cloacae complex</taxon>
    </lineage>
</organism>
<protein>
    <recommendedName>
        <fullName evidence="1">Cellulose biosynthesis protein BcsE</fullName>
    </recommendedName>
</protein>
<evidence type="ECO:0000313" key="2">
    <source>
        <dbReference type="EMBL" id="SAD62025.1"/>
    </source>
</evidence>
<sequence>MRENNTSLRATDERLLLGCGANMVIPWNAPLSRCLTLIESVQGQQFSRHVPEDISTLLSMTQPMKLRGYQKWDTFCDAVGNMMSNTLLPADGKGVMVALRPVPGIRVEQALTLCRPNRTGDIMTIGDNRLVLFLSFCRVNDLDTALNHIFPLPTGDIFSNRMIWFEDNTISAELVQMRALQPEQWAKPLAIKSDAKPILNARHDGHIWRRVPEPLRLLTDNAENAPS</sequence>
<reference evidence="2 3" key="1">
    <citation type="submission" date="2016-03" db="EMBL/GenBank/DDBJ databases">
        <authorList>
            <consortium name="Pathogen Informatics"/>
        </authorList>
    </citation>
    <scope>NUCLEOTIDE SEQUENCE [LARGE SCALE GENOMIC DNA]</scope>
    <source>
        <strain evidence="3">e264</strain>
    </source>
</reference>
<dbReference type="AlphaFoldDB" id="A0ABD7KRY9"/>
<gene>
    <name evidence="2" type="ORF">SAMEA2273136_05107</name>
</gene>
<dbReference type="NCBIfam" id="TIGR03369">
    <property type="entry name" value="cellulose_bcsE"/>
    <property type="match status" value="1"/>
</dbReference>
<dbReference type="EMBL" id="FKDD01000059">
    <property type="protein sequence ID" value="SAD62025.1"/>
    <property type="molecule type" value="Genomic_DNA"/>
</dbReference>
<dbReference type="InterPro" id="IPR017745">
    <property type="entry name" value="BcsE"/>
</dbReference>
<comment type="caution">
    <text evidence="2">The sequence shown here is derived from an EMBL/GenBank/DDBJ whole genome shotgun (WGS) entry which is preliminary data.</text>
</comment>
<accession>A0ABD7KRY9</accession>
<name>A0ABD7KRY9_9ENTR</name>
<evidence type="ECO:0000313" key="3">
    <source>
        <dbReference type="Proteomes" id="UP000077278"/>
    </source>
</evidence>
<dbReference type="Proteomes" id="UP000077278">
    <property type="component" value="Unassembled WGS sequence"/>
</dbReference>
<proteinExistence type="predicted"/>